<name>A0A6L2NU50_TANCI</name>
<keyword evidence="4" id="KW-0347">Helicase</keyword>
<evidence type="ECO:0000256" key="1">
    <source>
        <dbReference type="ARBA" id="ARBA00022884"/>
    </source>
</evidence>
<evidence type="ECO:0000256" key="2">
    <source>
        <dbReference type="SAM" id="MobiDB-lite"/>
    </source>
</evidence>
<dbReference type="Gene3D" id="3.40.50.300">
    <property type="entry name" value="P-loop containing nucleotide triphosphate hydrolases"/>
    <property type="match status" value="1"/>
</dbReference>
<comment type="caution">
    <text evidence="4">The sequence shown here is derived from an EMBL/GenBank/DDBJ whole genome shotgun (WGS) entry which is preliminary data.</text>
</comment>
<dbReference type="GO" id="GO:0003723">
    <property type="term" value="F:RNA binding"/>
    <property type="evidence" value="ECO:0007669"/>
    <property type="project" value="UniProtKB-KW"/>
</dbReference>
<dbReference type="InterPro" id="IPR027417">
    <property type="entry name" value="P-loop_NTPase"/>
</dbReference>
<dbReference type="PROSITE" id="PS51194">
    <property type="entry name" value="HELICASE_CTER"/>
    <property type="match status" value="1"/>
</dbReference>
<dbReference type="GO" id="GO:0004386">
    <property type="term" value="F:helicase activity"/>
    <property type="evidence" value="ECO:0007669"/>
    <property type="project" value="UniProtKB-KW"/>
</dbReference>
<feature type="compositionally biased region" description="Basic and acidic residues" evidence="2">
    <location>
        <begin position="152"/>
        <end position="166"/>
    </location>
</feature>
<evidence type="ECO:0000259" key="3">
    <source>
        <dbReference type="PROSITE" id="PS51194"/>
    </source>
</evidence>
<dbReference type="PANTHER" id="PTHR47958">
    <property type="entry name" value="ATP-DEPENDENT RNA HELICASE DBP3"/>
    <property type="match status" value="1"/>
</dbReference>
<gene>
    <name evidence="4" type="ORF">Tci_060540</name>
</gene>
<keyword evidence="4" id="KW-0067">ATP-binding</keyword>
<feature type="domain" description="Helicase C-terminal" evidence="3">
    <location>
        <begin position="1"/>
        <end position="144"/>
    </location>
</feature>
<dbReference type="EMBL" id="BKCJ010009777">
    <property type="protein sequence ID" value="GEU88562.1"/>
    <property type="molecule type" value="Genomic_DNA"/>
</dbReference>
<dbReference type="SMART" id="SM00490">
    <property type="entry name" value="HELICc"/>
    <property type="match status" value="1"/>
</dbReference>
<proteinExistence type="predicted"/>
<protein>
    <submittedName>
        <fullName evidence="4">DEAD-box ATP-dependent RNA helicase 52C-like</fullName>
    </submittedName>
</protein>
<keyword evidence="4" id="KW-0378">Hydrolase</keyword>
<feature type="region of interest" description="Disordered" evidence="2">
    <location>
        <begin position="152"/>
        <end position="173"/>
    </location>
</feature>
<dbReference type="Pfam" id="PF00271">
    <property type="entry name" value="Helicase_C"/>
    <property type="match status" value="1"/>
</dbReference>
<dbReference type="AlphaFoldDB" id="A0A6L2NU50"/>
<dbReference type="InterPro" id="IPR001650">
    <property type="entry name" value="Helicase_C-like"/>
</dbReference>
<evidence type="ECO:0000313" key="4">
    <source>
        <dbReference type="EMBL" id="GEU88562.1"/>
    </source>
</evidence>
<accession>A0A6L2NU50</accession>
<reference evidence="4" key="1">
    <citation type="journal article" date="2019" name="Sci. Rep.">
        <title>Draft genome of Tanacetum cinerariifolium, the natural source of mosquito coil.</title>
        <authorList>
            <person name="Yamashiro T."/>
            <person name="Shiraishi A."/>
            <person name="Satake H."/>
            <person name="Nakayama K."/>
        </authorList>
    </citation>
    <scope>NUCLEOTIDE SEQUENCE</scope>
</reference>
<organism evidence="4">
    <name type="scientific">Tanacetum cinerariifolium</name>
    <name type="common">Dalmatian daisy</name>
    <name type="synonym">Chrysanthemum cinerariifolium</name>
    <dbReference type="NCBI Taxonomy" id="118510"/>
    <lineage>
        <taxon>Eukaryota</taxon>
        <taxon>Viridiplantae</taxon>
        <taxon>Streptophyta</taxon>
        <taxon>Embryophyta</taxon>
        <taxon>Tracheophyta</taxon>
        <taxon>Spermatophyta</taxon>
        <taxon>Magnoliopsida</taxon>
        <taxon>eudicotyledons</taxon>
        <taxon>Gunneridae</taxon>
        <taxon>Pentapetalae</taxon>
        <taxon>asterids</taxon>
        <taxon>campanulids</taxon>
        <taxon>Asterales</taxon>
        <taxon>Asteraceae</taxon>
        <taxon>Asteroideae</taxon>
        <taxon>Anthemideae</taxon>
        <taxon>Anthemidinae</taxon>
        <taxon>Tanacetum</taxon>
    </lineage>
</organism>
<keyword evidence="4" id="KW-0547">Nucleotide-binding</keyword>
<keyword evidence="1" id="KW-0694">RNA-binding</keyword>
<dbReference type="SUPFAM" id="SSF52540">
    <property type="entry name" value="P-loop containing nucleoside triphosphate hydrolases"/>
    <property type="match status" value="1"/>
</dbReference>
<sequence length="279" mass="29670">MHDSPNLINASNIRHQHYHKNQKNQKLQGVVQSSFPATAIHGDKVQFERERALQQFKNGVTPILVATDVASRGLDIPRVAHVINFDLPRDIDSYVHRIGRTGRAGKSGIATAFFNDKNSSVAKGISELMKEAKQETPDWLAQYAESYATSADRRHGSSKFGGRDFRSGNNNSNDSSDYYAASNSYGSSDYGAASGGDGNNTTYATSDYGASAGGYGNNASYGTSDYGAPGGGYGNTDYGATSDSYDYSAPPPAASDFSGSYDSADAGHGYESIVAGGWE</sequence>
<dbReference type="CDD" id="cd18787">
    <property type="entry name" value="SF2_C_DEAD"/>
    <property type="match status" value="1"/>
</dbReference>